<name>A0ACD3A0J6_9AGAR</name>
<proteinExistence type="predicted"/>
<gene>
    <name evidence="1" type="ORF">BDN72DRAFT_781102</name>
</gene>
<evidence type="ECO:0000313" key="1">
    <source>
        <dbReference type="EMBL" id="TFK59169.1"/>
    </source>
</evidence>
<accession>A0ACD3A0J6</accession>
<reference evidence="1 2" key="1">
    <citation type="journal article" date="2019" name="Nat. Ecol. Evol.">
        <title>Megaphylogeny resolves global patterns of mushroom evolution.</title>
        <authorList>
            <person name="Varga T."/>
            <person name="Krizsan K."/>
            <person name="Foldi C."/>
            <person name="Dima B."/>
            <person name="Sanchez-Garcia M."/>
            <person name="Sanchez-Ramirez S."/>
            <person name="Szollosi G.J."/>
            <person name="Szarkandi J.G."/>
            <person name="Papp V."/>
            <person name="Albert L."/>
            <person name="Andreopoulos W."/>
            <person name="Angelini C."/>
            <person name="Antonin V."/>
            <person name="Barry K.W."/>
            <person name="Bougher N.L."/>
            <person name="Buchanan P."/>
            <person name="Buyck B."/>
            <person name="Bense V."/>
            <person name="Catcheside P."/>
            <person name="Chovatia M."/>
            <person name="Cooper J."/>
            <person name="Damon W."/>
            <person name="Desjardin D."/>
            <person name="Finy P."/>
            <person name="Geml J."/>
            <person name="Haridas S."/>
            <person name="Hughes K."/>
            <person name="Justo A."/>
            <person name="Karasinski D."/>
            <person name="Kautmanova I."/>
            <person name="Kiss B."/>
            <person name="Kocsube S."/>
            <person name="Kotiranta H."/>
            <person name="LaButti K.M."/>
            <person name="Lechner B.E."/>
            <person name="Liimatainen K."/>
            <person name="Lipzen A."/>
            <person name="Lukacs Z."/>
            <person name="Mihaltcheva S."/>
            <person name="Morgado L.N."/>
            <person name="Niskanen T."/>
            <person name="Noordeloos M.E."/>
            <person name="Ohm R.A."/>
            <person name="Ortiz-Santana B."/>
            <person name="Ovrebo C."/>
            <person name="Racz N."/>
            <person name="Riley R."/>
            <person name="Savchenko A."/>
            <person name="Shiryaev A."/>
            <person name="Soop K."/>
            <person name="Spirin V."/>
            <person name="Szebenyi C."/>
            <person name="Tomsovsky M."/>
            <person name="Tulloss R.E."/>
            <person name="Uehling J."/>
            <person name="Grigoriev I.V."/>
            <person name="Vagvolgyi C."/>
            <person name="Papp T."/>
            <person name="Martin F.M."/>
            <person name="Miettinen O."/>
            <person name="Hibbett D.S."/>
            <person name="Nagy L.G."/>
        </authorList>
    </citation>
    <scope>NUCLEOTIDE SEQUENCE [LARGE SCALE GENOMIC DNA]</scope>
    <source>
        <strain evidence="1 2">NL-1719</strain>
    </source>
</reference>
<sequence>MCSLTSHKPRVRRKDLRTRRERNQADHASWKFQLTVLTDSLLAFTASNADSSSPSAAESTDDDIIYRFEITTIGVRGTVFLSLPDFFFTPPNPEYQANRKIPQQHDEVANDNELPNVSLLREGLLGCTPTQPRLAFTLELLELYHQIRRRQSSFSIQAMTKVICSIHNITYSTTLRKNFSDAFDIYLELVRGVKSRVDASLGRDEEWRARHACPPCSWKCPNEPELIPARLHAIDGNNSLKRVKGSGRADERIFHSQYLIPNEYVDRFKDEVRSTQPPKAQKQPIKLDKAEGSCADTWQAANAVSEDTVKVFEQTGVFLCACRHGIVEFIAEMRKSGELAKYGLAVVSKLLEMYGAHQCTGYDIGCHFQQTVANSSLGKRAQELDLTFLVDLFHGHAHNRPCQLKNLPLYKTGVGLEDFGTCERIFSASNSAARLVRYSSHYHWLQFIDLHYSQWDEDRYQDLSKFILDNYTQALSIIKTYTPKVEALKVLLNIQDEDFIRWNKEEEEYLTRLSRKVKHDAQLILAEYSTVMQDPFIHNYTPADFREHGVLSPQARKTAQATAKEREKLRNALQLTRDRVSDAERVLGIEDRWTTDHASYQELQLYIRNSKWVEVVEKLEGLVVQRLIELSKANLAGTGYKLRRHISYALIRRSAAIKTAIQQYNQLAPLQTPPQPELEYSTVINYSLLGEFTLLKESRDDITSLPWSDFTNREVAAMFFKILRAREELERLNVEIRRLEDWVDHEDNLLLSTAQKLAVTDPSLSHQVNGHYTRRRRANNVHRHVLSKIYAMAGYSGQIPPRHQLRGTLARTKDNEEEEEDGVAGDDHTLEEVSRLDEYIEAIAS</sequence>
<keyword evidence="2" id="KW-1185">Reference proteome</keyword>
<organism evidence="1 2">
    <name type="scientific">Pluteus cervinus</name>
    <dbReference type="NCBI Taxonomy" id="181527"/>
    <lineage>
        <taxon>Eukaryota</taxon>
        <taxon>Fungi</taxon>
        <taxon>Dikarya</taxon>
        <taxon>Basidiomycota</taxon>
        <taxon>Agaricomycotina</taxon>
        <taxon>Agaricomycetes</taxon>
        <taxon>Agaricomycetidae</taxon>
        <taxon>Agaricales</taxon>
        <taxon>Pluteineae</taxon>
        <taxon>Pluteaceae</taxon>
        <taxon>Pluteus</taxon>
    </lineage>
</organism>
<evidence type="ECO:0000313" key="2">
    <source>
        <dbReference type="Proteomes" id="UP000308600"/>
    </source>
</evidence>
<dbReference type="EMBL" id="ML209060">
    <property type="protein sequence ID" value="TFK59169.1"/>
    <property type="molecule type" value="Genomic_DNA"/>
</dbReference>
<dbReference type="Proteomes" id="UP000308600">
    <property type="component" value="Unassembled WGS sequence"/>
</dbReference>
<protein>
    <submittedName>
        <fullName evidence="1">Uncharacterized protein</fullName>
    </submittedName>
</protein>